<evidence type="ECO:0000313" key="1">
    <source>
        <dbReference type="EMBL" id="KKM92905.1"/>
    </source>
</evidence>
<dbReference type="AlphaFoldDB" id="A0A0F9NVK8"/>
<reference evidence="1" key="1">
    <citation type="journal article" date="2015" name="Nature">
        <title>Complex archaea that bridge the gap between prokaryotes and eukaryotes.</title>
        <authorList>
            <person name="Spang A."/>
            <person name="Saw J.H."/>
            <person name="Jorgensen S.L."/>
            <person name="Zaremba-Niedzwiedzka K."/>
            <person name="Martijn J."/>
            <person name="Lind A.E."/>
            <person name="van Eijk R."/>
            <person name="Schleper C."/>
            <person name="Guy L."/>
            <person name="Ettema T.J."/>
        </authorList>
    </citation>
    <scope>NUCLEOTIDE SEQUENCE</scope>
</reference>
<protein>
    <submittedName>
        <fullName evidence="1">Uncharacterized protein</fullName>
    </submittedName>
</protein>
<proteinExistence type="predicted"/>
<comment type="caution">
    <text evidence="1">The sequence shown here is derived from an EMBL/GenBank/DDBJ whole genome shotgun (WGS) entry which is preliminary data.</text>
</comment>
<dbReference type="EMBL" id="LAZR01006336">
    <property type="protein sequence ID" value="KKM92905.1"/>
    <property type="molecule type" value="Genomic_DNA"/>
</dbReference>
<organism evidence="1">
    <name type="scientific">marine sediment metagenome</name>
    <dbReference type="NCBI Taxonomy" id="412755"/>
    <lineage>
        <taxon>unclassified sequences</taxon>
        <taxon>metagenomes</taxon>
        <taxon>ecological metagenomes</taxon>
    </lineage>
</organism>
<name>A0A0F9NVK8_9ZZZZ</name>
<accession>A0A0F9NVK8</accession>
<gene>
    <name evidence="1" type="ORF">LCGC14_1213730</name>
</gene>
<sequence>MGTLDYGWTHIEQSTANAMLLASRLWKLNIQWDLSELINDLTGDQHIGQDLGIISRTITLMETFFKNETDVETFIARAQSLNTGGTSTVSIQIKTDGSKFDFFQGQSVTNTIEMLFTNIQGLQKVANENGTVYKIDLIQMRQAG</sequence>